<dbReference type="Proteomes" id="UP000766486">
    <property type="component" value="Unassembled WGS sequence"/>
</dbReference>
<name>A0ABY6TNF9_BIOOC</name>
<accession>A0ABY6TNF9</accession>
<evidence type="ECO:0000256" key="1">
    <source>
        <dbReference type="SAM" id="MobiDB-lite"/>
    </source>
</evidence>
<feature type="compositionally biased region" description="Low complexity" evidence="1">
    <location>
        <begin position="44"/>
        <end position="61"/>
    </location>
</feature>
<feature type="signal peptide" evidence="2">
    <location>
        <begin position="1"/>
        <end position="19"/>
    </location>
</feature>
<dbReference type="EMBL" id="CABFNS010000064">
    <property type="protein sequence ID" value="VUC20081.1"/>
    <property type="molecule type" value="Genomic_DNA"/>
</dbReference>
<evidence type="ECO:0000313" key="4">
    <source>
        <dbReference type="Proteomes" id="UP000766486"/>
    </source>
</evidence>
<keyword evidence="2" id="KW-0732">Signal</keyword>
<comment type="caution">
    <text evidence="3">The sequence shown here is derived from an EMBL/GenBank/DDBJ whole genome shotgun (WGS) entry which is preliminary data.</text>
</comment>
<proteinExistence type="predicted"/>
<feature type="region of interest" description="Disordered" evidence="1">
    <location>
        <begin position="21"/>
        <end position="160"/>
    </location>
</feature>
<evidence type="ECO:0000313" key="3">
    <source>
        <dbReference type="EMBL" id="VUC20081.1"/>
    </source>
</evidence>
<feature type="compositionally biased region" description="Polar residues" evidence="1">
    <location>
        <begin position="26"/>
        <end position="43"/>
    </location>
</feature>
<feature type="compositionally biased region" description="Low complexity" evidence="1">
    <location>
        <begin position="145"/>
        <end position="160"/>
    </location>
</feature>
<keyword evidence="4" id="KW-1185">Reference proteome</keyword>
<feature type="chain" id="PRO_5047155164" evidence="2">
    <location>
        <begin position="20"/>
        <end position="307"/>
    </location>
</feature>
<reference evidence="3 4" key="1">
    <citation type="submission" date="2019-06" db="EMBL/GenBank/DDBJ databases">
        <authorList>
            <person name="Broberg M."/>
        </authorList>
    </citation>
    <scope>NUCLEOTIDE SEQUENCE [LARGE SCALE GENOMIC DNA]</scope>
</reference>
<protein>
    <submittedName>
        <fullName evidence="3">Uncharacterized protein</fullName>
    </submittedName>
</protein>
<feature type="compositionally biased region" description="Low complexity" evidence="1">
    <location>
        <begin position="69"/>
        <end position="131"/>
    </location>
</feature>
<organism evidence="3 4">
    <name type="scientific">Bionectria ochroleuca</name>
    <name type="common">Gliocladium roseum</name>
    <dbReference type="NCBI Taxonomy" id="29856"/>
    <lineage>
        <taxon>Eukaryota</taxon>
        <taxon>Fungi</taxon>
        <taxon>Dikarya</taxon>
        <taxon>Ascomycota</taxon>
        <taxon>Pezizomycotina</taxon>
        <taxon>Sordariomycetes</taxon>
        <taxon>Hypocreomycetidae</taxon>
        <taxon>Hypocreales</taxon>
        <taxon>Bionectriaceae</taxon>
        <taxon>Clonostachys</taxon>
    </lineage>
</organism>
<gene>
    <name evidence="3" type="ORF">CLO192961_LOCUS11863</name>
</gene>
<sequence>MRLSLVYLAVFAAPSLVHGRRHKCSRSTPLSSANATPDISSGWSSTPPASVSPSSVIIASSETPVLSESSAVSPSASTSTPGTGVPTTFSTGTTPAGTPSSADVSATPSSTDVSSTPSLDLSSSSLSVSSSIPETPIASTTPAESTTLITQTTPSASTTPVSSTIGYKPYHDAPHLFGPGISIPDTYEKVNFYIEASTGHFFWVSDGVNNRYQFFTSYDEFQEIGEYYSNTDPGSVACYDLAQGLGGRHMTPIVCSRSGTSFSCTANTPAGVFRHFMVNSQSYSGVSFGTSVGSGWQEVIFEAVDVY</sequence>
<evidence type="ECO:0000256" key="2">
    <source>
        <dbReference type="SAM" id="SignalP"/>
    </source>
</evidence>